<evidence type="ECO:0000256" key="1">
    <source>
        <dbReference type="SAM" id="Phobius"/>
    </source>
</evidence>
<accession>A0A3E4XEH1</accession>
<evidence type="ECO:0000313" key="3">
    <source>
        <dbReference type="Proteomes" id="UP000260717"/>
    </source>
</evidence>
<sequence>MTNTRIDFKLNGRNLRTDLINITILLSFLTVCLIQTFQFSSILYFLIDIPILIMIALNLKKFMNVLLNRQVIVITVLLFLAFVFSLISCFINNVPFGNFIYGCYKYFRYFVFFYCVFAFTNERSEKQVYKIFVSIYWINMVLTLIEYFLLGIIQDLLGGVFGLERGVNQYTNLFFVIISVYCIEKIVHHDSNKKEYRIILIMIAGMLAVSALAEIKYYFAEFLILFMIAYFCMPKKPKALIGILIAIVCIVVFYNILIRNFPEFKGLVSDLKNGGLYRLWDLQRHYSTDYDMGRGVIFSYSNKYLIPKKINQWIGLGIGSVSSSSMVDNQFWVQNQSTHYDQFYTSYLYIEQGIVGFIIYCLIFIYMLLIGIKAIMCTSTRKYGTMLIMSVVGFIMIFVYNMALYSQLAFIAFWMLAILIKKCGKSS</sequence>
<comment type="caution">
    <text evidence="2">The sequence shown here is derived from an EMBL/GenBank/DDBJ whole genome shotgun (WGS) entry which is preliminary data.</text>
</comment>
<feature type="transmembrane region" description="Helical" evidence="1">
    <location>
        <begin position="199"/>
        <end position="219"/>
    </location>
</feature>
<organism evidence="2 3">
    <name type="scientific">Agathobacter rectalis</name>
    <dbReference type="NCBI Taxonomy" id="39491"/>
    <lineage>
        <taxon>Bacteria</taxon>
        <taxon>Bacillati</taxon>
        <taxon>Bacillota</taxon>
        <taxon>Clostridia</taxon>
        <taxon>Lachnospirales</taxon>
        <taxon>Lachnospiraceae</taxon>
        <taxon>Agathobacter</taxon>
    </lineage>
</organism>
<feature type="transmembrane region" description="Helical" evidence="1">
    <location>
        <begin position="19"/>
        <end position="36"/>
    </location>
</feature>
<feature type="transmembrane region" description="Helical" evidence="1">
    <location>
        <begin position="71"/>
        <end position="93"/>
    </location>
</feature>
<dbReference type="AlphaFoldDB" id="A0A3E4XEH1"/>
<evidence type="ECO:0000313" key="2">
    <source>
        <dbReference type="EMBL" id="RGM52875.1"/>
    </source>
</evidence>
<keyword evidence="1" id="KW-0472">Membrane</keyword>
<feature type="transmembrane region" description="Helical" evidence="1">
    <location>
        <begin position="99"/>
        <end position="119"/>
    </location>
</feature>
<name>A0A3E4XEH1_9FIRM</name>
<dbReference type="Proteomes" id="UP000260717">
    <property type="component" value="Unassembled WGS sequence"/>
</dbReference>
<gene>
    <name evidence="2" type="ORF">DXC13_01320</name>
</gene>
<evidence type="ECO:0008006" key="4">
    <source>
        <dbReference type="Google" id="ProtNLM"/>
    </source>
</evidence>
<feature type="transmembrane region" description="Helical" evidence="1">
    <location>
        <begin position="239"/>
        <end position="257"/>
    </location>
</feature>
<proteinExistence type="predicted"/>
<keyword evidence="1" id="KW-1133">Transmembrane helix</keyword>
<dbReference type="RefSeq" id="WP_117714252.1">
    <property type="nucleotide sequence ID" value="NZ_QSTI01000001.1"/>
</dbReference>
<feature type="transmembrane region" description="Helical" evidence="1">
    <location>
        <begin position="383"/>
        <end position="400"/>
    </location>
</feature>
<protein>
    <recommendedName>
        <fullName evidence="4">O-antigen ligase domain-containing protein</fullName>
    </recommendedName>
</protein>
<feature type="transmembrane region" description="Helical" evidence="1">
    <location>
        <begin position="170"/>
        <end position="187"/>
    </location>
</feature>
<feature type="transmembrane region" description="Helical" evidence="1">
    <location>
        <begin position="42"/>
        <end position="59"/>
    </location>
</feature>
<feature type="transmembrane region" description="Helical" evidence="1">
    <location>
        <begin position="131"/>
        <end position="150"/>
    </location>
</feature>
<keyword evidence="1" id="KW-0812">Transmembrane</keyword>
<reference evidence="2 3" key="1">
    <citation type="submission" date="2018-08" db="EMBL/GenBank/DDBJ databases">
        <title>A genome reference for cultivated species of the human gut microbiota.</title>
        <authorList>
            <person name="Zou Y."/>
            <person name="Xue W."/>
            <person name="Luo G."/>
        </authorList>
    </citation>
    <scope>NUCLEOTIDE SEQUENCE [LARGE SCALE GENOMIC DNA]</scope>
    <source>
        <strain evidence="2 3">OM08-12AT</strain>
    </source>
</reference>
<dbReference type="EMBL" id="QSTI01000001">
    <property type="protein sequence ID" value="RGM52875.1"/>
    <property type="molecule type" value="Genomic_DNA"/>
</dbReference>
<feature type="transmembrane region" description="Helical" evidence="1">
    <location>
        <begin position="347"/>
        <end position="371"/>
    </location>
</feature>